<protein>
    <submittedName>
        <fullName evidence="2">Uncharacterized protein</fullName>
    </submittedName>
</protein>
<feature type="region of interest" description="Disordered" evidence="1">
    <location>
        <begin position="84"/>
        <end position="109"/>
    </location>
</feature>
<dbReference type="Proteomes" id="UP000250235">
    <property type="component" value="Unassembled WGS sequence"/>
</dbReference>
<dbReference type="EMBL" id="KV006107">
    <property type="protein sequence ID" value="KZV33234.1"/>
    <property type="molecule type" value="Genomic_DNA"/>
</dbReference>
<organism evidence="2 3">
    <name type="scientific">Dorcoceras hygrometricum</name>
    <dbReference type="NCBI Taxonomy" id="472368"/>
    <lineage>
        <taxon>Eukaryota</taxon>
        <taxon>Viridiplantae</taxon>
        <taxon>Streptophyta</taxon>
        <taxon>Embryophyta</taxon>
        <taxon>Tracheophyta</taxon>
        <taxon>Spermatophyta</taxon>
        <taxon>Magnoliopsida</taxon>
        <taxon>eudicotyledons</taxon>
        <taxon>Gunneridae</taxon>
        <taxon>Pentapetalae</taxon>
        <taxon>asterids</taxon>
        <taxon>lamiids</taxon>
        <taxon>Lamiales</taxon>
        <taxon>Gesneriaceae</taxon>
        <taxon>Didymocarpoideae</taxon>
        <taxon>Trichosporeae</taxon>
        <taxon>Loxocarpinae</taxon>
        <taxon>Dorcoceras</taxon>
    </lineage>
</organism>
<evidence type="ECO:0000256" key="1">
    <source>
        <dbReference type="SAM" id="MobiDB-lite"/>
    </source>
</evidence>
<proteinExistence type="predicted"/>
<evidence type="ECO:0000313" key="3">
    <source>
        <dbReference type="Proteomes" id="UP000250235"/>
    </source>
</evidence>
<sequence length="109" mass="11683">MKIARGARPRTDATSAALPCAIVRRSWRNKFRHGLLAIDRSRSNQRPCLYAKDCARPVNVQSPRATATICAGSGQRSAIQRAKSCAGQPPIVRPTGTTSSGRARAIARG</sequence>
<name>A0A2Z7BFP1_9LAMI</name>
<reference evidence="2 3" key="1">
    <citation type="journal article" date="2015" name="Proc. Natl. Acad. Sci. U.S.A.">
        <title>The resurrection genome of Boea hygrometrica: A blueprint for survival of dehydration.</title>
        <authorList>
            <person name="Xiao L."/>
            <person name="Yang G."/>
            <person name="Zhang L."/>
            <person name="Yang X."/>
            <person name="Zhao S."/>
            <person name="Ji Z."/>
            <person name="Zhou Q."/>
            <person name="Hu M."/>
            <person name="Wang Y."/>
            <person name="Chen M."/>
            <person name="Xu Y."/>
            <person name="Jin H."/>
            <person name="Xiao X."/>
            <person name="Hu G."/>
            <person name="Bao F."/>
            <person name="Hu Y."/>
            <person name="Wan P."/>
            <person name="Li L."/>
            <person name="Deng X."/>
            <person name="Kuang T."/>
            <person name="Xiang C."/>
            <person name="Zhu J.K."/>
            <person name="Oliver M.J."/>
            <person name="He Y."/>
        </authorList>
    </citation>
    <scope>NUCLEOTIDE SEQUENCE [LARGE SCALE GENOMIC DNA]</scope>
    <source>
        <strain evidence="3">cv. XS01</strain>
    </source>
</reference>
<accession>A0A2Z7BFP1</accession>
<evidence type="ECO:0000313" key="2">
    <source>
        <dbReference type="EMBL" id="KZV33234.1"/>
    </source>
</evidence>
<gene>
    <name evidence="2" type="ORF">F511_42808</name>
</gene>
<keyword evidence="3" id="KW-1185">Reference proteome</keyword>
<dbReference type="AlphaFoldDB" id="A0A2Z7BFP1"/>